<evidence type="ECO:0000313" key="4">
    <source>
        <dbReference type="Proteomes" id="UP000078561"/>
    </source>
</evidence>
<sequence length="348" mass="39173">MDHPYGNTTNSFIGMQQTPGLVGPDNLEIMSEMISLICITALATGFGNKTFGETYKNTNYGRVLVLLLYASSWAFCITSAILVSTNNNNMISCTLGMMSCDVFYAGSKIIGYAWLMERVHIVTNTKTPRLKTGVYRFHILLLCPYIVIFVLMLTFRNIYLEEDGKCFIGLQFVASIPLLLLNLYLTWLFMRPLMSVGRNSRMDWKRSRLYRLARRTLVASVVCLLVSFVNVFIVVLTHGHERGLVCLTMCTVDVTVNVMTVHWVTNNSKGNNKDGATTTRMKNMQTADAKTMEMTFDDQETFTDKADRYEKKTVQIPTPYPEEDDASSSGSSGMPPQSNTSTIPLRTY</sequence>
<feature type="transmembrane region" description="Helical" evidence="2">
    <location>
        <begin position="95"/>
        <end position="115"/>
    </location>
</feature>
<feature type="region of interest" description="Disordered" evidence="1">
    <location>
        <begin position="303"/>
        <end position="348"/>
    </location>
</feature>
<feature type="compositionally biased region" description="Polar residues" evidence="1">
    <location>
        <begin position="334"/>
        <end position="348"/>
    </location>
</feature>
<feature type="transmembrane region" description="Helical" evidence="2">
    <location>
        <begin position="33"/>
        <end position="51"/>
    </location>
</feature>
<dbReference type="OrthoDB" id="3210850at2759"/>
<dbReference type="OMA" id="LACDIFY"/>
<evidence type="ECO:0008006" key="5">
    <source>
        <dbReference type="Google" id="ProtNLM"/>
    </source>
</evidence>
<keyword evidence="2" id="KW-1133">Transmembrane helix</keyword>
<feature type="transmembrane region" description="Helical" evidence="2">
    <location>
        <begin position="167"/>
        <end position="191"/>
    </location>
</feature>
<protein>
    <recommendedName>
        <fullName evidence="5">G-protein coupled receptors family 2 profile 2 domain-containing protein</fullName>
    </recommendedName>
</protein>
<accession>A0A168L1W4</accession>
<organism evidence="3">
    <name type="scientific">Absidia glauca</name>
    <name type="common">Pin mould</name>
    <dbReference type="NCBI Taxonomy" id="4829"/>
    <lineage>
        <taxon>Eukaryota</taxon>
        <taxon>Fungi</taxon>
        <taxon>Fungi incertae sedis</taxon>
        <taxon>Mucoromycota</taxon>
        <taxon>Mucoromycotina</taxon>
        <taxon>Mucoromycetes</taxon>
        <taxon>Mucorales</taxon>
        <taxon>Cunninghamellaceae</taxon>
        <taxon>Absidia</taxon>
    </lineage>
</organism>
<dbReference type="InParanoid" id="A0A168L1W4"/>
<keyword evidence="4" id="KW-1185">Reference proteome</keyword>
<evidence type="ECO:0000256" key="1">
    <source>
        <dbReference type="SAM" id="MobiDB-lite"/>
    </source>
</evidence>
<evidence type="ECO:0000256" key="2">
    <source>
        <dbReference type="SAM" id="Phobius"/>
    </source>
</evidence>
<evidence type="ECO:0000313" key="3">
    <source>
        <dbReference type="EMBL" id="SAL95880.1"/>
    </source>
</evidence>
<feature type="transmembrane region" description="Helical" evidence="2">
    <location>
        <begin position="63"/>
        <end position="83"/>
    </location>
</feature>
<gene>
    <name evidence="3" type="primary">ABSGL_01221.1 scaffold 1223</name>
</gene>
<feature type="compositionally biased region" description="Basic and acidic residues" evidence="1">
    <location>
        <begin position="303"/>
        <end position="313"/>
    </location>
</feature>
<feature type="transmembrane region" description="Helical" evidence="2">
    <location>
        <begin position="212"/>
        <end position="236"/>
    </location>
</feature>
<dbReference type="PANTHER" id="PTHR38848">
    <property type="entry name" value="G-PROTEIN COUPLED RECEPTORS FAMILY 3 PROFILE DOMAIN-CONTAINING PROTEIN"/>
    <property type="match status" value="1"/>
</dbReference>
<dbReference type="PANTHER" id="PTHR38848:SF3">
    <property type="entry name" value="G-PROTEIN COUPLED RECEPTORS FAMILY 3 PROFILE DOMAIN-CONTAINING PROTEIN"/>
    <property type="match status" value="1"/>
</dbReference>
<name>A0A168L1W4_ABSGL</name>
<keyword evidence="2" id="KW-0472">Membrane</keyword>
<dbReference type="EMBL" id="LT550481">
    <property type="protein sequence ID" value="SAL95880.1"/>
    <property type="molecule type" value="Genomic_DNA"/>
</dbReference>
<keyword evidence="2" id="KW-0812">Transmembrane</keyword>
<proteinExistence type="predicted"/>
<dbReference type="AlphaFoldDB" id="A0A168L1W4"/>
<reference evidence="3" key="1">
    <citation type="submission" date="2016-04" db="EMBL/GenBank/DDBJ databases">
        <authorList>
            <person name="Evans L.H."/>
            <person name="Alamgir A."/>
            <person name="Owens N."/>
            <person name="Weber N.D."/>
            <person name="Virtaneva K."/>
            <person name="Barbian K."/>
            <person name="Babar A."/>
            <person name="Rosenke K."/>
        </authorList>
    </citation>
    <scope>NUCLEOTIDE SEQUENCE [LARGE SCALE GENOMIC DNA]</scope>
    <source>
        <strain evidence="3">CBS 101.48</strain>
    </source>
</reference>
<dbReference type="Proteomes" id="UP000078561">
    <property type="component" value="Unassembled WGS sequence"/>
</dbReference>
<feature type="transmembrane region" description="Helical" evidence="2">
    <location>
        <begin position="135"/>
        <end position="155"/>
    </location>
</feature>